<dbReference type="AlphaFoldDB" id="A0A0A1T5I1"/>
<name>A0A0A1T5I1_9HYPO</name>
<evidence type="ECO:0000256" key="2">
    <source>
        <dbReference type="SAM" id="SignalP"/>
    </source>
</evidence>
<reference evidence="3 4" key="1">
    <citation type="journal article" date="2015" name="Genome Announc.">
        <title>Draft Genome Sequence and Gene Annotation of the Entomopathogenic Fungus Verticillium hemipterigenum.</title>
        <authorList>
            <person name="Horn F."/>
            <person name="Habel A."/>
            <person name="Scharf D.H."/>
            <person name="Dworschak J."/>
            <person name="Brakhage A.A."/>
            <person name="Guthke R."/>
            <person name="Hertweck C."/>
            <person name="Linde J."/>
        </authorList>
    </citation>
    <scope>NUCLEOTIDE SEQUENCE [LARGE SCALE GENOMIC DNA]</scope>
</reference>
<evidence type="ECO:0000256" key="1">
    <source>
        <dbReference type="SAM" id="MobiDB-lite"/>
    </source>
</evidence>
<protein>
    <recommendedName>
        <fullName evidence="5">Extracellular membrane protein CFEM domain-containing protein</fullName>
    </recommendedName>
</protein>
<proteinExistence type="predicted"/>
<dbReference type="HOGENOM" id="CLU_1295213_0_0_1"/>
<dbReference type="Proteomes" id="UP000039046">
    <property type="component" value="Unassembled WGS sequence"/>
</dbReference>
<gene>
    <name evidence="3" type="ORF">VHEMI08080</name>
</gene>
<organism evidence="3 4">
    <name type="scientific">[Torrubiella] hemipterigena</name>
    <dbReference type="NCBI Taxonomy" id="1531966"/>
    <lineage>
        <taxon>Eukaryota</taxon>
        <taxon>Fungi</taxon>
        <taxon>Dikarya</taxon>
        <taxon>Ascomycota</taxon>
        <taxon>Pezizomycotina</taxon>
        <taxon>Sordariomycetes</taxon>
        <taxon>Hypocreomycetidae</taxon>
        <taxon>Hypocreales</taxon>
        <taxon>Clavicipitaceae</taxon>
        <taxon>Clavicipitaceae incertae sedis</taxon>
        <taxon>'Torrubiella' clade</taxon>
    </lineage>
</organism>
<evidence type="ECO:0008006" key="5">
    <source>
        <dbReference type="Google" id="ProtNLM"/>
    </source>
</evidence>
<evidence type="ECO:0000313" key="4">
    <source>
        <dbReference type="Proteomes" id="UP000039046"/>
    </source>
</evidence>
<dbReference type="EMBL" id="CDHN01000004">
    <property type="protein sequence ID" value="CEJ92426.1"/>
    <property type="molecule type" value="Genomic_DNA"/>
</dbReference>
<keyword evidence="2" id="KW-0732">Signal</keyword>
<sequence>MKYSLVALSLVAAATAADTSLSQILSGMKVCGWACLPSAASENECAITNLDCLCQTGEGGILAGTRVSSLTSCEKAIKFCGVEGDKHFDLGDALDSACERFRSGKPSAEELQSMTDYINAHYASATAVIGSASATGGGSAAATTTVSGKPAKSTGAGSAAATTAATAAPSGNAGASTTGGASGQSSTHKAAAGPTAAPMMALAGAGAVLAAML</sequence>
<evidence type="ECO:0000313" key="3">
    <source>
        <dbReference type="EMBL" id="CEJ92426.1"/>
    </source>
</evidence>
<feature type="region of interest" description="Disordered" evidence="1">
    <location>
        <begin position="168"/>
        <end position="191"/>
    </location>
</feature>
<keyword evidence="4" id="KW-1185">Reference proteome</keyword>
<feature type="signal peptide" evidence="2">
    <location>
        <begin position="1"/>
        <end position="16"/>
    </location>
</feature>
<feature type="chain" id="PRO_5001978903" description="Extracellular membrane protein CFEM domain-containing protein" evidence="2">
    <location>
        <begin position="17"/>
        <end position="213"/>
    </location>
</feature>
<accession>A0A0A1T5I1</accession>